<dbReference type="AlphaFoldDB" id="A0A6P2D8L3"/>
<dbReference type="KEGG" id="gms:SOIL9_18840"/>
<keyword evidence="1" id="KW-0472">Membrane</keyword>
<reference evidence="2 3" key="1">
    <citation type="submission" date="2019-05" db="EMBL/GenBank/DDBJ databases">
        <authorList>
            <consortium name="Science for Life Laboratories"/>
        </authorList>
    </citation>
    <scope>NUCLEOTIDE SEQUENCE [LARGE SCALE GENOMIC DNA]</scope>
    <source>
        <strain evidence="2">Soil9</strain>
    </source>
</reference>
<evidence type="ECO:0000313" key="3">
    <source>
        <dbReference type="Proteomes" id="UP000464178"/>
    </source>
</evidence>
<feature type="transmembrane region" description="Helical" evidence="1">
    <location>
        <begin position="12"/>
        <end position="33"/>
    </location>
</feature>
<protein>
    <submittedName>
        <fullName evidence="2">Signal peptide and transmembrane prediction</fullName>
    </submittedName>
</protein>
<gene>
    <name evidence="2" type="ORF">SOIL9_18840</name>
</gene>
<proteinExistence type="predicted"/>
<feature type="transmembrane region" description="Helical" evidence="1">
    <location>
        <begin position="65"/>
        <end position="87"/>
    </location>
</feature>
<name>A0A6P2D8L3_9BACT</name>
<dbReference type="Proteomes" id="UP000464178">
    <property type="component" value="Chromosome"/>
</dbReference>
<keyword evidence="3" id="KW-1185">Reference proteome</keyword>
<keyword evidence="1 2" id="KW-0812">Transmembrane</keyword>
<organism evidence="2 3">
    <name type="scientific">Gemmata massiliana</name>
    <dbReference type="NCBI Taxonomy" id="1210884"/>
    <lineage>
        <taxon>Bacteria</taxon>
        <taxon>Pseudomonadati</taxon>
        <taxon>Planctomycetota</taxon>
        <taxon>Planctomycetia</taxon>
        <taxon>Gemmatales</taxon>
        <taxon>Gemmataceae</taxon>
        <taxon>Gemmata</taxon>
    </lineage>
</organism>
<feature type="transmembrane region" description="Helical" evidence="1">
    <location>
        <begin position="107"/>
        <end position="129"/>
    </location>
</feature>
<dbReference type="EMBL" id="LR593886">
    <property type="protein sequence ID" value="VTR95830.1"/>
    <property type="molecule type" value="Genomic_DNA"/>
</dbReference>
<dbReference type="RefSeq" id="WP_162670194.1">
    <property type="nucleotide sequence ID" value="NZ_LR593886.1"/>
</dbReference>
<accession>A0A6P2D8L3</accession>
<evidence type="ECO:0000313" key="2">
    <source>
        <dbReference type="EMBL" id="VTR95830.1"/>
    </source>
</evidence>
<keyword evidence="1" id="KW-1133">Transmembrane helix</keyword>
<feature type="transmembrane region" description="Helical" evidence="1">
    <location>
        <begin position="149"/>
        <end position="177"/>
    </location>
</feature>
<evidence type="ECO:0000256" key="1">
    <source>
        <dbReference type="SAM" id="Phobius"/>
    </source>
</evidence>
<sequence>MNVLYPSFPIRRLPAMILIAALGVLVAGAYGVVHDQISYAISPEYFTKMKFRQFDWADVGLPPRAFASVVGFLGTWWVGMVAGWFAARAGLVDLPRAERRRCVPRCFGIVLVTAAVAGLIGALVGVALARSGDLGSWDEVRTELAVRDVPAFVIVAYLHGGGYIGAAFGLVFAIVYVRRRVRSFN</sequence>